<name>A0A369JYM8_HYPMA</name>
<comment type="caution">
    <text evidence="8">The sequence shown here is derived from an EMBL/GenBank/DDBJ whole genome shotgun (WGS) entry which is preliminary data.</text>
</comment>
<evidence type="ECO:0000313" key="9">
    <source>
        <dbReference type="Proteomes" id="UP000076154"/>
    </source>
</evidence>
<keyword evidence="9" id="KW-1185">Reference proteome</keyword>
<dbReference type="GO" id="GO:0005741">
    <property type="term" value="C:mitochondrial outer membrane"/>
    <property type="evidence" value="ECO:0007669"/>
    <property type="project" value="UniProtKB-SubCell"/>
</dbReference>
<keyword evidence="3" id="KW-1000">Mitochondrion outer membrane</keyword>
<feature type="domain" description="AAA+ ATPase" evidence="7">
    <location>
        <begin position="594"/>
        <end position="734"/>
    </location>
</feature>
<dbReference type="STRING" id="39966.A0A369JYM8"/>
<proteinExistence type="predicted"/>
<evidence type="ECO:0000256" key="2">
    <source>
        <dbReference type="ARBA" id="ARBA00022741"/>
    </source>
</evidence>
<reference evidence="8" key="1">
    <citation type="submission" date="2018-04" db="EMBL/GenBank/DDBJ databases">
        <title>Whole genome sequencing of Hypsizygus marmoreus.</title>
        <authorList>
            <person name="Choi I.-G."/>
            <person name="Min B."/>
            <person name="Kim J.-G."/>
            <person name="Kim S."/>
            <person name="Oh Y.-L."/>
            <person name="Kong W.-S."/>
            <person name="Park H."/>
            <person name="Jeong J."/>
            <person name="Song E.-S."/>
        </authorList>
    </citation>
    <scope>NUCLEOTIDE SEQUENCE [LARGE SCALE GENOMIC DNA]</scope>
    <source>
        <strain evidence="8">51987-8</strain>
    </source>
</reference>
<dbReference type="PROSITE" id="PS00674">
    <property type="entry name" value="AAA"/>
    <property type="match status" value="1"/>
</dbReference>
<dbReference type="OrthoDB" id="39734at2759"/>
<dbReference type="InterPro" id="IPR051701">
    <property type="entry name" value="Mito_OM_Translocase_MSP1"/>
</dbReference>
<dbReference type="SMART" id="SM00382">
    <property type="entry name" value="AAA"/>
    <property type="match status" value="1"/>
</dbReference>
<dbReference type="EMBL" id="LUEZ02000023">
    <property type="protein sequence ID" value="RDB26848.1"/>
    <property type="molecule type" value="Genomic_DNA"/>
</dbReference>
<feature type="region of interest" description="Disordered" evidence="6">
    <location>
        <begin position="505"/>
        <end position="524"/>
    </location>
</feature>
<evidence type="ECO:0000256" key="5">
    <source>
        <dbReference type="ARBA" id="ARBA00023128"/>
    </source>
</evidence>
<organism evidence="8 9">
    <name type="scientific">Hypsizygus marmoreus</name>
    <name type="common">White beech mushroom</name>
    <name type="synonym">Agaricus marmoreus</name>
    <dbReference type="NCBI Taxonomy" id="39966"/>
    <lineage>
        <taxon>Eukaryota</taxon>
        <taxon>Fungi</taxon>
        <taxon>Dikarya</taxon>
        <taxon>Basidiomycota</taxon>
        <taxon>Agaricomycotina</taxon>
        <taxon>Agaricomycetes</taxon>
        <taxon>Agaricomycetidae</taxon>
        <taxon>Agaricales</taxon>
        <taxon>Tricholomatineae</taxon>
        <taxon>Lyophyllaceae</taxon>
        <taxon>Hypsizygus</taxon>
    </lineage>
</organism>
<keyword evidence="3" id="KW-0472">Membrane</keyword>
<keyword evidence="5" id="KW-0496">Mitochondrion</keyword>
<sequence length="875" mass="95888">MSDDKASGVLSLKCDSSVIPLVDPASIPLPLSPMDNKNDFFDHKGDPGSTPVDDALLPLGVADKILWRFSQSQTAIPLSTAREFDFPNELIAEVQSTAAYAFSIAAQSASVDLNMSSDASKPLPDPNITLYCPHNDCHDVVDDMVKKIALVQGADVVVLDSLELTKGKFGVFGEEVLSTIESIYRGVSSKEHATAAPKIQMLFNAIVNVKSTFSGTPKRVIYLRGFQDIAKSATSLLSYLLNAVRQRRTSHISGTPPGLIQQSAIQPTILVLGFSHHPGNKGYDHYKPILTQGGRVLRELLNPIQHIVIRSSNTELFPFVETQPHLVGRMFLPFLMHPSTMTAQYERHLSEENRTRTVEDMKTASSCLAVFPKDAHSDSFKAIQRCLSIQRHKNVWNAWIAIYLDQKGGRVDVDPLSSILKSNSISDESSSVEEQGVQPLRALATRTKLMLAHVVTKIMNLALGLSVDETGNHGTPFYVTSAHLSRACDLFVANCDLHAGWAKQGKQNKMSNETKPEDVKDPGPVDVVEKVKTAGDLDKYENRLLGCIVDTQHLQTTFDDVRISRKVVGALKTIVCLPLLHPGAFSTGILQRESMGGVLLYGPPGTGKTMVIRALALECKARMLQIKPSDIADKYVGETDKLVRAVFTLARRLAPCVIFIDELDALFGSRGTSHGNPWRRDMLIEFMQAMDGLQSAKQNKDAGVVVVGATNRPFDLDDAVLRRLPTRMLVGLPSQTEREEILRVHLKGEKLHNEVDIALLASRSVNYSGSDLKYLCVSAAMASVNELLSSSRQSSMGPDGQSTSATSIQDYTNANSGIESTIPGPVPIGLDWAARTLRLSHFDHAFTEVRASSTMGSHCQLYRWHETFGEKDNIL</sequence>
<evidence type="ECO:0000313" key="8">
    <source>
        <dbReference type="EMBL" id="RDB26848.1"/>
    </source>
</evidence>
<evidence type="ECO:0000256" key="4">
    <source>
        <dbReference type="ARBA" id="ARBA00022840"/>
    </source>
</evidence>
<dbReference type="InterPro" id="IPR003593">
    <property type="entry name" value="AAA+_ATPase"/>
</dbReference>
<dbReference type="Proteomes" id="UP000076154">
    <property type="component" value="Unassembled WGS sequence"/>
</dbReference>
<dbReference type="Pfam" id="PF00004">
    <property type="entry name" value="AAA"/>
    <property type="match status" value="1"/>
</dbReference>
<feature type="compositionally biased region" description="Basic and acidic residues" evidence="6">
    <location>
        <begin position="512"/>
        <end position="524"/>
    </location>
</feature>
<comment type="subcellular location">
    <subcellularLocation>
        <location evidence="1">Mitochondrion outer membrane</location>
        <topology evidence="1">Single-pass membrane protein</topology>
    </subcellularLocation>
</comment>
<dbReference type="Gene3D" id="3.40.50.300">
    <property type="entry name" value="P-loop containing nucleotide triphosphate hydrolases"/>
    <property type="match status" value="1"/>
</dbReference>
<keyword evidence="2" id="KW-0547">Nucleotide-binding</keyword>
<evidence type="ECO:0000256" key="3">
    <source>
        <dbReference type="ARBA" id="ARBA00022787"/>
    </source>
</evidence>
<dbReference type="PANTHER" id="PTHR45644:SF56">
    <property type="entry name" value="AAA ATPASE, PUTATIVE (AFU_ORTHOLOGUE AFUA_2G12920)-RELATED"/>
    <property type="match status" value="1"/>
</dbReference>
<dbReference type="PANTHER" id="PTHR45644">
    <property type="entry name" value="AAA ATPASE, PUTATIVE (AFU_ORTHOLOGUE AFUA_2G12920)-RELATED-RELATED"/>
    <property type="match status" value="1"/>
</dbReference>
<dbReference type="InterPro" id="IPR041569">
    <property type="entry name" value="AAA_lid_3"/>
</dbReference>
<keyword evidence="4" id="KW-0067">ATP-binding</keyword>
<dbReference type="GO" id="GO:0005524">
    <property type="term" value="F:ATP binding"/>
    <property type="evidence" value="ECO:0007669"/>
    <property type="project" value="UniProtKB-KW"/>
</dbReference>
<accession>A0A369JYM8</accession>
<dbReference type="InParanoid" id="A0A369JYM8"/>
<gene>
    <name evidence="8" type="primary">MSP1_0</name>
    <name evidence="8" type="ORF">Hypma_005320</name>
</gene>
<dbReference type="AlphaFoldDB" id="A0A369JYM8"/>
<protein>
    <submittedName>
        <fullName evidence="8">Protein MSP1</fullName>
    </submittedName>
</protein>
<evidence type="ECO:0000256" key="6">
    <source>
        <dbReference type="SAM" id="MobiDB-lite"/>
    </source>
</evidence>
<dbReference type="Gene3D" id="1.10.8.60">
    <property type="match status" value="1"/>
</dbReference>
<dbReference type="Pfam" id="PF17862">
    <property type="entry name" value="AAA_lid_3"/>
    <property type="match status" value="1"/>
</dbReference>
<dbReference type="InterPro" id="IPR003960">
    <property type="entry name" value="ATPase_AAA_CS"/>
</dbReference>
<dbReference type="InterPro" id="IPR003959">
    <property type="entry name" value="ATPase_AAA_core"/>
</dbReference>
<evidence type="ECO:0000259" key="7">
    <source>
        <dbReference type="SMART" id="SM00382"/>
    </source>
</evidence>
<dbReference type="GO" id="GO:0016887">
    <property type="term" value="F:ATP hydrolysis activity"/>
    <property type="evidence" value="ECO:0007669"/>
    <property type="project" value="InterPro"/>
</dbReference>
<evidence type="ECO:0000256" key="1">
    <source>
        <dbReference type="ARBA" id="ARBA00004572"/>
    </source>
</evidence>
<dbReference type="SUPFAM" id="SSF52540">
    <property type="entry name" value="P-loop containing nucleoside triphosphate hydrolases"/>
    <property type="match status" value="1"/>
</dbReference>
<dbReference type="InterPro" id="IPR027417">
    <property type="entry name" value="P-loop_NTPase"/>
</dbReference>